<dbReference type="PANTHER" id="PTHR34580">
    <property type="match status" value="1"/>
</dbReference>
<feature type="domain" description="WYL" evidence="2">
    <location>
        <begin position="138"/>
        <end position="206"/>
    </location>
</feature>
<organism evidence="3 4">
    <name type="scientific">Ornithinibacillus salinisoli</name>
    <dbReference type="NCBI Taxonomy" id="1848459"/>
    <lineage>
        <taxon>Bacteria</taxon>
        <taxon>Bacillati</taxon>
        <taxon>Bacillota</taxon>
        <taxon>Bacilli</taxon>
        <taxon>Bacillales</taxon>
        <taxon>Bacillaceae</taxon>
        <taxon>Ornithinibacillus</taxon>
    </lineage>
</organism>
<dbReference type="PROSITE" id="PS52050">
    <property type="entry name" value="WYL"/>
    <property type="match status" value="1"/>
</dbReference>
<dbReference type="EMBL" id="JBHUHQ010000011">
    <property type="protein sequence ID" value="MFD2043811.1"/>
    <property type="molecule type" value="Genomic_DNA"/>
</dbReference>
<dbReference type="InterPro" id="IPR026881">
    <property type="entry name" value="WYL_dom"/>
</dbReference>
<dbReference type="RefSeq" id="WP_377555865.1">
    <property type="nucleotide sequence ID" value="NZ_JBHUHQ010000011.1"/>
</dbReference>
<reference evidence="4" key="1">
    <citation type="journal article" date="2019" name="Int. J. Syst. Evol. Microbiol.">
        <title>The Global Catalogue of Microorganisms (GCM) 10K type strain sequencing project: providing services to taxonomists for standard genome sequencing and annotation.</title>
        <authorList>
            <consortium name="The Broad Institute Genomics Platform"/>
            <consortium name="The Broad Institute Genome Sequencing Center for Infectious Disease"/>
            <person name="Wu L."/>
            <person name="Ma J."/>
        </authorList>
    </citation>
    <scope>NUCLEOTIDE SEQUENCE [LARGE SCALE GENOMIC DNA]</scope>
    <source>
        <strain evidence="4">R28</strain>
    </source>
</reference>
<dbReference type="InterPro" id="IPR036390">
    <property type="entry name" value="WH_DNA-bd_sf"/>
</dbReference>
<evidence type="ECO:0000313" key="4">
    <source>
        <dbReference type="Proteomes" id="UP001597383"/>
    </source>
</evidence>
<proteinExistence type="predicted"/>
<dbReference type="Pfam" id="PF13280">
    <property type="entry name" value="WYL"/>
    <property type="match status" value="1"/>
</dbReference>
<evidence type="ECO:0000259" key="1">
    <source>
        <dbReference type="Pfam" id="PF08279"/>
    </source>
</evidence>
<dbReference type="InterPro" id="IPR036388">
    <property type="entry name" value="WH-like_DNA-bd_sf"/>
</dbReference>
<dbReference type="InterPro" id="IPR051534">
    <property type="entry name" value="CBASS_pafABC_assoc_protein"/>
</dbReference>
<protein>
    <submittedName>
        <fullName evidence="3">Helix-turn-helix transcriptional regulator</fullName>
    </submittedName>
</protein>
<evidence type="ECO:0000259" key="2">
    <source>
        <dbReference type="Pfam" id="PF13280"/>
    </source>
</evidence>
<gene>
    <name evidence="3" type="ORF">ACFSJF_05970</name>
</gene>
<dbReference type="InterPro" id="IPR028349">
    <property type="entry name" value="PafC-like"/>
</dbReference>
<dbReference type="Proteomes" id="UP001597383">
    <property type="component" value="Unassembled WGS sequence"/>
</dbReference>
<dbReference type="Gene3D" id="1.10.10.10">
    <property type="entry name" value="Winged helix-like DNA-binding domain superfamily/Winged helix DNA-binding domain"/>
    <property type="match status" value="1"/>
</dbReference>
<keyword evidence="4" id="KW-1185">Reference proteome</keyword>
<accession>A0ABW4VYL8</accession>
<feature type="domain" description="Helix-turn-helix type 11" evidence="1">
    <location>
        <begin position="8"/>
        <end position="61"/>
    </location>
</feature>
<evidence type="ECO:0000313" key="3">
    <source>
        <dbReference type="EMBL" id="MFD2043811.1"/>
    </source>
</evidence>
<dbReference type="SUPFAM" id="SSF46785">
    <property type="entry name" value="Winged helix' DNA-binding domain"/>
    <property type="match status" value="1"/>
</dbReference>
<dbReference type="InterPro" id="IPR013196">
    <property type="entry name" value="HTH_11"/>
</dbReference>
<sequence length="321" mass="37260">MSKADNMLAILWLLRSKKRITAQNLADELELNIRTVYRYIDALCASGVPIIADSGHHGGYRLLHEFVEAPLFFNSDEQKALVHAARFALGADYPYGDALDQAISKLKKYTNDVQRDAIERHSAGLDVIQSPFTQTLQPVLEDIEKSVASSLTLEIIYQKEHDPESSVRSLDPYGLVFWIGKWYVVGHCHLRKAVRNFRVDRIHGLRLTDKTFERPKHFEAKEFFLKNLLPTNNPKEELIDIRIEGHPQTLKDLHNNWFLEQLEIEFRDHEIFFQLDKKSTIVFLPHILLSYGKSLNILEPKFLKERLVDITADLHDYYQSH</sequence>
<name>A0ABW4VYL8_9BACI</name>
<dbReference type="PIRSF" id="PIRSF016838">
    <property type="entry name" value="PafC"/>
    <property type="match status" value="1"/>
</dbReference>
<dbReference type="Pfam" id="PF08279">
    <property type="entry name" value="HTH_11"/>
    <property type="match status" value="1"/>
</dbReference>
<comment type="caution">
    <text evidence="3">The sequence shown here is derived from an EMBL/GenBank/DDBJ whole genome shotgun (WGS) entry which is preliminary data.</text>
</comment>
<dbReference type="PANTHER" id="PTHR34580:SF3">
    <property type="entry name" value="PROTEIN PAFB"/>
    <property type="match status" value="1"/>
</dbReference>